<dbReference type="Proteomes" id="UP000651475">
    <property type="component" value="Unassembled WGS sequence"/>
</dbReference>
<dbReference type="EMBL" id="JACOOJ010000029">
    <property type="protein sequence ID" value="MBC5634033.1"/>
    <property type="molecule type" value="Genomic_DNA"/>
</dbReference>
<dbReference type="RefSeq" id="WP_186930687.1">
    <property type="nucleotide sequence ID" value="NZ_JACOOJ010000029.1"/>
</dbReference>
<feature type="domain" description="Transposase IS4-like" evidence="1">
    <location>
        <begin position="16"/>
        <end position="176"/>
    </location>
</feature>
<sequence>MSKMESVKRMLSKAFLQKLKVDYVLMDSWFTCFDLLRTVQSLWQGKTHVIGRCKMDQTLYEVDGKKRNAQKLRLLYARRCHYCRKTKSSFFALNVKLNGIPVKLFLIRHRKHEQWTLLLATDSKLKYLEVFELYQIRWNIEVVWKECKQYLELGKYQGRDLDGQIADCALVFITHTILVLEKRFSCYQTIGGVFREIEKQVRVLTL</sequence>
<dbReference type="InterPro" id="IPR012337">
    <property type="entry name" value="RNaseH-like_sf"/>
</dbReference>
<comment type="caution">
    <text evidence="2">The sequence shown here is derived from an EMBL/GenBank/DDBJ whole genome shotgun (WGS) entry which is preliminary data.</text>
</comment>
<name>A0ABR7DRG0_9BACT</name>
<proteinExistence type="predicted"/>
<evidence type="ECO:0000313" key="3">
    <source>
        <dbReference type="Proteomes" id="UP000651475"/>
    </source>
</evidence>
<evidence type="ECO:0000313" key="2">
    <source>
        <dbReference type="EMBL" id="MBC5634033.1"/>
    </source>
</evidence>
<dbReference type="Pfam" id="PF01609">
    <property type="entry name" value="DDE_Tnp_1"/>
    <property type="match status" value="1"/>
</dbReference>
<dbReference type="SUPFAM" id="SSF53098">
    <property type="entry name" value="Ribonuclease H-like"/>
    <property type="match status" value="1"/>
</dbReference>
<gene>
    <name evidence="2" type="ORF">H8S65_14870</name>
</gene>
<protein>
    <submittedName>
        <fullName evidence="2">Transposase</fullName>
    </submittedName>
</protein>
<keyword evidence="3" id="KW-1185">Reference proteome</keyword>
<dbReference type="InterPro" id="IPR002559">
    <property type="entry name" value="Transposase_11"/>
</dbReference>
<reference evidence="2 3" key="1">
    <citation type="submission" date="2020-08" db="EMBL/GenBank/DDBJ databases">
        <title>Genome public.</title>
        <authorList>
            <person name="Liu C."/>
            <person name="Sun Q."/>
        </authorList>
    </citation>
    <scope>NUCLEOTIDE SEQUENCE [LARGE SCALE GENOMIC DNA]</scope>
    <source>
        <strain evidence="2 3">NSJ-79</strain>
    </source>
</reference>
<organism evidence="2 3">
    <name type="scientific">Parabacteroides hominis</name>
    <dbReference type="NCBI Taxonomy" id="2763057"/>
    <lineage>
        <taxon>Bacteria</taxon>
        <taxon>Pseudomonadati</taxon>
        <taxon>Bacteroidota</taxon>
        <taxon>Bacteroidia</taxon>
        <taxon>Bacteroidales</taxon>
        <taxon>Tannerellaceae</taxon>
        <taxon>Parabacteroides</taxon>
    </lineage>
</organism>
<evidence type="ECO:0000259" key="1">
    <source>
        <dbReference type="Pfam" id="PF01609"/>
    </source>
</evidence>
<accession>A0ABR7DRG0</accession>